<protein>
    <submittedName>
        <fullName evidence="2">Transmembrane protein, putative</fullName>
    </submittedName>
</protein>
<dbReference type="Proteomes" id="UP000009168">
    <property type="component" value="Unassembled WGS sequence"/>
</dbReference>
<keyword evidence="3" id="KW-1185">Reference proteome</keyword>
<keyword evidence="1" id="KW-1133">Transmembrane helix</keyword>
<dbReference type="GeneID" id="7842027"/>
<dbReference type="InterPro" id="IPR029058">
    <property type="entry name" value="AB_hydrolase_fold"/>
</dbReference>
<gene>
    <name evidence="2" type="ORF">TTHERM_00782110</name>
</gene>
<dbReference type="KEGG" id="tet:TTHERM_00782110"/>
<dbReference type="InParanoid" id="Q231T0"/>
<dbReference type="SUPFAM" id="SSF53474">
    <property type="entry name" value="alpha/beta-Hydrolases"/>
    <property type="match status" value="1"/>
</dbReference>
<dbReference type="EMBL" id="GG662770">
    <property type="protein sequence ID" value="EAR91222.1"/>
    <property type="molecule type" value="Genomic_DNA"/>
</dbReference>
<keyword evidence="1" id="KW-0472">Membrane</keyword>
<name>Q231T0_TETTS</name>
<keyword evidence="1 2" id="KW-0812">Transmembrane</keyword>
<dbReference type="RefSeq" id="XP_001011467.1">
    <property type="nucleotide sequence ID" value="XM_001011467.3"/>
</dbReference>
<evidence type="ECO:0000256" key="1">
    <source>
        <dbReference type="SAM" id="Phobius"/>
    </source>
</evidence>
<reference evidence="3" key="1">
    <citation type="journal article" date="2006" name="PLoS Biol.">
        <title>Macronuclear genome sequence of the ciliate Tetrahymena thermophila, a model eukaryote.</title>
        <authorList>
            <person name="Eisen J.A."/>
            <person name="Coyne R.S."/>
            <person name="Wu M."/>
            <person name="Wu D."/>
            <person name="Thiagarajan M."/>
            <person name="Wortman J.R."/>
            <person name="Badger J.H."/>
            <person name="Ren Q."/>
            <person name="Amedeo P."/>
            <person name="Jones K.M."/>
            <person name="Tallon L.J."/>
            <person name="Delcher A.L."/>
            <person name="Salzberg S.L."/>
            <person name="Silva J.C."/>
            <person name="Haas B.J."/>
            <person name="Majoros W.H."/>
            <person name="Farzad M."/>
            <person name="Carlton J.M."/>
            <person name="Smith R.K. Jr."/>
            <person name="Garg J."/>
            <person name="Pearlman R.E."/>
            <person name="Karrer K.M."/>
            <person name="Sun L."/>
            <person name="Manning G."/>
            <person name="Elde N.C."/>
            <person name="Turkewitz A.P."/>
            <person name="Asai D.J."/>
            <person name="Wilkes D.E."/>
            <person name="Wang Y."/>
            <person name="Cai H."/>
            <person name="Collins K."/>
            <person name="Stewart B.A."/>
            <person name="Lee S.R."/>
            <person name="Wilamowska K."/>
            <person name="Weinberg Z."/>
            <person name="Ruzzo W.L."/>
            <person name="Wloga D."/>
            <person name="Gaertig J."/>
            <person name="Frankel J."/>
            <person name="Tsao C.-C."/>
            <person name="Gorovsky M.A."/>
            <person name="Keeling P.J."/>
            <person name="Waller R.F."/>
            <person name="Patron N.J."/>
            <person name="Cherry J.M."/>
            <person name="Stover N.A."/>
            <person name="Krieger C.J."/>
            <person name="del Toro C."/>
            <person name="Ryder H.F."/>
            <person name="Williamson S.C."/>
            <person name="Barbeau R.A."/>
            <person name="Hamilton E.P."/>
            <person name="Orias E."/>
        </authorList>
    </citation>
    <scope>NUCLEOTIDE SEQUENCE [LARGE SCALE GENOMIC DNA]</scope>
    <source>
        <strain evidence="3">SB210</strain>
    </source>
</reference>
<evidence type="ECO:0000313" key="2">
    <source>
        <dbReference type="EMBL" id="EAR91222.1"/>
    </source>
</evidence>
<evidence type="ECO:0000313" key="3">
    <source>
        <dbReference type="Proteomes" id="UP000009168"/>
    </source>
</evidence>
<dbReference type="AlphaFoldDB" id="Q231T0"/>
<dbReference type="HOGENOM" id="CLU_034049_0_0_1"/>
<feature type="transmembrane region" description="Helical" evidence="1">
    <location>
        <begin position="454"/>
        <end position="475"/>
    </location>
</feature>
<sequence>MVDSLIKLLEEEEDFLSQEIYEQFPFLKEEKEAFNTQAKSFCLKQAQNKLENGQVQHETDNPNLKSISAIQINQADTTQAMLGGNYEQTINSKEEEVVGDMTNVILQKFEELKKEKINLKENYHFYGLDDSVIELDQIKMDDDGRIKYKNKQDLKIVTFLISGYTTQQTKSSENFEKLANSKNIESQTNLFVFFKWSDSSILRILKTFLTNVMDNYQAKNYKEYLENLFNNWLKEWNCSKLIKKIVYWMIKVLVLCINLARITNYFLRKVINLFETALDSIIDDFQASYQQSKDGGAVLAEYVNSLDLMGMLNIDFMGHSLGTVVTAYALKNLVKPARYIILMGGAATITEIEESYQRFQMCYNFYSTKDNVIKIFLEKAKLIGDQAFIGTKPFGLNENFFNQNTEIDHLDYTDKYQEFYDIAIKEFEDLTYKNTTQIEEKVKQSISTPEKSNYMKVGGAILGIAGGSLLLYLFIKHSKRVYS</sequence>
<proteinExistence type="predicted"/>
<accession>Q231T0</accession>
<organism evidence="2 3">
    <name type="scientific">Tetrahymena thermophila (strain SB210)</name>
    <dbReference type="NCBI Taxonomy" id="312017"/>
    <lineage>
        <taxon>Eukaryota</taxon>
        <taxon>Sar</taxon>
        <taxon>Alveolata</taxon>
        <taxon>Ciliophora</taxon>
        <taxon>Intramacronucleata</taxon>
        <taxon>Oligohymenophorea</taxon>
        <taxon>Hymenostomatida</taxon>
        <taxon>Tetrahymenina</taxon>
        <taxon>Tetrahymenidae</taxon>
        <taxon>Tetrahymena</taxon>
    </lineage>
</organism>